<feature type="transmembrane region" description="Helical" evidence="1">
    <location>
        <begin position="124"/>
        <end position="144"/>
    </location>
</feature>
<dbReference type="EMBL" id="JACAZI010000035">
    <property type="protein sequence ID" value="KAF7328565.1"/>
    <property type="molecule type" value="Genomic_DNA"/>
</dbReference>
<dbReference type="Pfam" id="PF20152">
    <property type="entry name" value="DUF6534"/>
    <property type="match status" value="1"/>
</dbReference>
<evidence type="ECO:0000313" key="4">
    <source>
        <dbReference type="Proteomes" id="UP000620124"/>
    </source>
</evidence>
<accession>A0A8H6TZW4</accession>
<reference evidence="3" key="1">
    <citation type="submission" date="2020-05" db="EMBL/GenBank/DDBJ databases">
        <title>Mycena genomes resolve the evolution of fungal bioluminescence.</title>
        <authorList>
            <person name="Tsai I.J."/>
        </authorList>
    </citation>
    <scope>NUCLEOTIDE SEQUENCE</scope>
    <source>
        <strain evidence="3">CCC161011</strain>
    </source>
</reference>
<dbReference type="InterPro" id="IPR045339">
    <property type="entry name" value="DUF6534"/>
</dbReference>
<organism evidence="3 4">
    <name type="scientific">Mycena venus</name>
    <dbReference type="NCBI Taxonomy" id="2733690"/>
    <lineage>
        <taxon>Eukaryota</taxon>
        <taxon>Fungi</taxon>
        <taxon>Dikarya</taxon>
        <taxon>Basidiomycota</taxon>
        <taxon>Agaricomycotina</taxon>
        <taxon>Agaricomycetes</taxon>
        <taxon>Agaricomycetidae</taxon>
        <taxon>Agaricales</taxon>
        <taxon>Marasmiineae</taxon>
        <taxon>Mycenaceae</taxon>
        <taxon>Mycena</taxon>
    </lineage>
</organism>
<proteinExistence type="predicted"/>
<name>A0A8H6TZW4_9AGAR</name>
<comment type="caution">
    <text evidence="3">The sequence shown here is derived from an EMBL/GenBank/DDBJ whole genome shotgun (WGS) entry which is preliminary data.</text>
</comment>
<dbReference type="OrthoDB" id="2681808at2759"/>
<dbReference type="Proteomes" id="UP000620124">
    <property type="component" value="Unassembled WGS sequence"/>
</dbReference>
<evidence type="ECO:0000259" key="2">
    <source>
        <dbReference type="Pfam" id="PF20152"/>
    </source>
</evidence>
<keyword evidence="1" id="KW-0812">Transmembrane</keyword>
<feature type="transmembrane region" description="Helical" evidence="1">
    <location>
        <begin position="20"/>
        <end position="40"/>
    </location>
</feature>
<protein>
    <recommendedName>
        <fullName evidence="2">DUF6534 domain-containing protein</fullName>
    </recommendedName>
</protein>
<feature type="transmembrane region" description="Helical" evidence="1">
    <location>
        <begin position="93"/>
        <end position="112"/>
    </location>
</feature>
<gene>
    <name evidence="3" type="ORF">MVEN_02544500</name>
</gene>
<keyword evidence="4" id="KW-1185">Reference proteome</keyword>
<sequence length="326" mass="36367">MAPVVIPGVIVSYITGPVVLGYMWSYCLYGMLIVQVYLYSEMFPNDSRGIKAFVWVLFILETIYTLLITIAAWNDYGPGWGDVDTLSVYDWSWVPLPALSGILAAMAQSFYIWRISKLTTKRWVPVLIGCVMLTQVTFACYYGIRVSVKGRTFTELFALSPEITLFLIGSAVCDLSITTTLVVVLSAQKHRTPFQRTTGLINKLIRFSVETGCLTSLGAIIDVILWLTTKEWNFHLIAFLVLGKLYSNVLMATLNCRAPIFRSESEATTIITMPQTSFWAEPRVKAAHESCPAVHISRNTDVPRDTETIVMTDFSPADSLVLSVAV</sequence>
<feature type="transmembrane region" description="Helical" evidence="1">
    <location>
        <begin position="164"/>
        <end position="187"/>
    </location>
</feature>
<keyword evidence="1" id="KW-1133">Transmembrane helix</keyword>
<keyword evidence="1" id="KW-0472">Membrane</keyword>
<dbReference type="PANTHER" id="PTHR40465:SF1">
    <property type="entry name" value="DUF6534 DOMAIN-CONTAINING PROTEIN"/>
    <property type="match status" value="1"/>
</dbReference>
<feature type="domain" description="DUF6534" evidence="2">
    <location>
        <begin position="170"/>
        <end position="258"/>
    </location>
</feature>
<feature type="transmembrane region" description="Helical" evidence="1">
    <location>
        <begin position="52"/>
        <end position="73"/>
    </location>
</feature>
<feature type="transmembrane region" description="Helical" evidence="1">
    <location>
        <begin position="207"/>
        <end position="228"/>
    </location>
</feature>
<dbReference type="AlphaFoldDB" id="A0A8H6TZW4"/>
<dbReference type="PANTHER" id="PTHR40465">
    <property type="entry name" value="CHROMOSOME 1, WHOLE GENOME SHOTGUN SEQUENCE"/>
    <property type="match status" value="1"/>
</dbReference>
<feature type="transmembrane region" description="Helical" evidence="1">
    <location>
        <begin position="234"/>
        <end position="254"/>
    </location>
</feature>
<evidence type="ECO:0000256" key="1">
    <source>
        <dbReference type="SAM" id="Phobius"/>
    </source>
</evidence>
<evidence type="ECO:0000313" key="3">
    <source>
        <dbReference type="EMBL" id="KAF7328565.1"/>
    </source>
</evidence>